<dbReference type="AlphaFoldDB" id="A0A1V9FK95"/>
<dbReference type="InterPro" id="IPR036162">
    <property type="entry name" value="Resolvase-like_N_sf"/>
</dbReference>
<dbReference type="OrthoDB" id="9815006at2"/>
<accession>A0A1V9FK95</accession>
<dbReference type="RefSeq" id="WP_081155175.1">
    <property type="nucleotide sequence ID" value="NZ_LVYD01000100.1"/>
</dbReference>
<evidence type="ECO:0000313" key="8">
    <source>
        <dbReference type="EMBL" id="OQP58701.1"/>
    </source>
</evidence>
<dbReference type="Gene3D" id="3.40.50.1390">
    <property type="entry name" value="Resolvase, N-terminal catalytic domain"/>
    <property type="match status" value="1"/>
</dbReference>
<dbReference type="Proteomes" id="UP000192796">
    <property type="component" value="Unassembled WGS sequence"/>
</dbReference>
<name>A0A1V9FK95_9BACT</name>
<dbReference type="Pfam" id="PF13408">
    <property type="entry name" value="Zn_ribbon_recom"/>
    <property type="match status" value="1"/>
</dbReference>
<dbReference type="Pfam" id="PF00239">
    <property type="entry name" value="Resolvase"/>
    <property type="match status" value="1"/>
</dbReference>
<evidence type="ECO:0000259" key="7">
    <source>
        <dbReference type="PROSITE" id="PS51737"/>
    </source>
</evidence>
<dbReference type="Pfam" id="PF07508">
    <property type="entry name" value="Recombinase"/>
    <property type="match status" value="1"/>
</dbReference>
<sequence>MKIADLYIRVSTDEQADKGYSQRDQEERLRRYCQIQNIEVRKVIYEDHSAKTFIRPEWNKYLIFLRKNKNTADLVLFIKWDRFSRNAGDAYQMISTLRKLGIEPQAVEQPLDLSVPENKMMLAFYLAAPEVENDRRALNTFHGMRRAKKEGRYLGIAPTGYINRTSESGKKYIEPHEPQARIMKWAFETLAEGCFNAEQIYKMAKEKGLKCTKSNFWMNIRNPLYCGKIVIPKYKDEEAHTVKAQHEPLVSESLFYRVQDVLDGRKRHYRPMYVANSTLPLRGFLICPKCTKKLTGSKSKGRTQDYFYYHCTGGCKCRFRAEFLNDIFVNELKKFVPRQEYLELYQLTLQEAWYDQTNHSQDDKRQISNQITDLEGRLTYLRDLLSTQKIEPDDYRKMKAEYTDKIEKLLGKLASSSQTPVDFDGLLNTGLQNLMNLERLYKNGDIVKKREIIGSIYPENLTIDGFGVRTARLNEAVSGSG</sequence>
<organism evidence="8 9">
    <name type="scientific">Niastella vici</name>
    <dbReference type="NCBI Taxonomy" id="1703345"/>
    <lineage>
        <taxon>Bacteria</taxon>
        <taxon>Pseudomonadati</taxon>
        <taxon>Bacteroidota</taxon>
        <taxon>Chitinophagia</taxon>
        <taxon>Chitinophagales</taxon>
        <taxon>Chitinophagaceae</taxon>
        <taxon>Niastella</taxon>
    </lineage>
</organism>
<feature type="domain" description="Resolvase/invertase-type recombinase catalytic" evidence="6">
    <location>
        <begin position="3"/>
        <end position="151"/>
    </location>
</feature>
<reference evidence="8 9" key="1">
    <citation type="submission" date="2016-03" db="EMBL/GenBank/DDBJ databases">
        <title>Niastella vici sp. nov., isolated from farmland soil.</title>
        <authorList>
            <person name="Chen L."/>
            <person name="Wang D."/>
            <person name="Yang S."/>
            <person name="Wang G."/>
        </authorList>
    </citation>
    <scope>NUCLEOTIDE SEQUENCE [LARGE SCALE GENOMIC DNA]</scope>
    <source>
        <strain evidence="8 9">DJ57</strain>
    </source>
</reference>
<keyword evidence="3" id="KW-0233">DNA recombination</keyword>
<dbReference type="InterPro" id="IPR006118">
    <property type="entry name" value="Recombinase_CS"/>
</dbReference>
<evidence type="ECO:0000256" key="3">
    <source>
        <dbReference type="ARBA" id="ARBA00023172"/>
    </source>
</evidence>
<evidence type="ECO:0000256" key="2">
    <source>
        <dbReference type="ARBA" id="ARBA00023125"/>
    </source>
</evidence>
<dbReference type="Gene3D" id="3.90.1750.20">
    <property type="entry name" value="Putative Large Serine Recombinase, Chain B, Domain 2"/>
    <property type="match status" value="1"/>
</dbReference>
<proteinExistence type="predicted"/>
<dbReference type="PROSITE" id="PS51737">
    <property type="entry name" value="RECOMBINASE_DNA_BIND"/>
    <property type="match status" value="1"/>
</dbReference>
<dbReference type="CDD" id="cd00338">
    <property type="entry name" value="Ser_Recombinase"/>
    <property type="match status" value="1"/>
</dbReference>
<dbReference type="InterPro" id="IPR006119">
    <property type="entry name" value="Resolv_N"/>
</dbReference>
<evidence type="ECO:0000256" key="5">
    <source>
        <dbReference type="PROSITE-ProRule" id="PRU10137"/>
    </source>
</evidence>
<dbReference type="GO" id="GO:0003677">
    <property type="term" value="F:DNA binding"/>
    <property type="evidence" value="ECO:0007669"/>
    <property type="project" value="UniProtKB-KW"/>
</dbReference>
<dbReference type="SMART" id="SM00857">
    <property type="entry name" value="Resolvase"/>
    <property type="match status" value="1"/>
</dbReference>
<comment type="caution">
    <text evidence="8">The sequence shown here is derived from an EMBL/GenBank/DDBJ whole genome shotgun (WGS) entry which is preliminary data.</text>
</comment>
<dbReference type="PROSITE" id="PS00397">
    <property type="entry name" value="RECOMBINASES_1"/>
    <property type="match status" value="1"/>
</dbReference>
<keyword evidence="1" id="KW-0229">DNA integration</keyword>
<evidence type="ECO:0000259" key="6">
    <source>
        <dbReference type="PROSITE" id="PS51736"/>
    </source>
</evidence>
<gene>
    <name evidence="8" type="ORF">A3860_39460</name>
</gene>
<dbReference type="EMBL" id="LVYD01000100">
    <property type="protein sequence ID" value="OQP58701.1"/>
    <property type="molecule type" value="Genomic_DNA"/>
</dbReference>
<evidence type="ECO:0000256" key="1">
    <source>
        <dbReference type="ARBA" id="ARBA00022908"/>
    </source>
</evidence>
<feature type="domain" description="Recombinase" evidence="7">
    <location>
        <begin position="158"/>
        <end position="268"/>
    </location>
</feature>
<dbReference type="InterPro" id="IPR050639">
    <property type="entry name" value="SSR_resolvase"/>
</dbReference>
<keyword evidence="9" id="KW-1185">Reference proteome</keyword>
<feature type="active site" description="O-(5'-phospho-DNA)-serine intermediate" evidence="4 5">
    <location>
        <position position="11"/>
    </location>
</feature>
<dbReference type="PANTHER" id="PTHR30461">
    <property type="entry name" value="DNA-INVERTASE FROM LAMBDOID PROPHAGE"/>
    <property type="match status" value="1"/>
</dbReference>
<dbReference type="InterPro" id="IPR025827">
    <property type="entry name" value="Zn_ribbon_recom_dom"/>
</dbReference>
<evidence type="ECO:0000256" key="4">
    <source>
        <dbReference type="PIRSR" id="PIRSR606118-50"/>
    </source>
</evidence>
<evidence type="ECO:0000313" key="9">
    <source>
        <dbReference type="Proteomes" id="UP000192796"/>
    </source>
</evidence>
<dbReference type="GO" id="GO:0015074">
    <property type="term" value="P:DNA integration"/>
    <property type="evidence" value="ECO:0007669"/>
    <property type="project" value="UniProtKB-KW"/>
</dbReference>
<dbReference type="PROSITE" id="PS51736">
    <property type="entry name" value="RECOMBINASES_3"/>
    <property type="match status" value="1"/>
</dbReference>
<keyword evidence="2" id="KW-0238">DNA-binding</keyword>
<protein>
    <submittedName>
        <fullName evidence="8">Resolvase</fullName>
    </submittedName>
</protein>
<dbReference type="GO" id="GO:0000150">
    <property type="term" value="F:DNA strand exchange activity"/>
    <property type="evidence" value="ECO:0007669"/>
    <property type="project" value="InterPro"/>
</dbReference>
<dbReference type="PANTHER" id="PTHR30461:SF23">
    <property type="entry name" value="DNA RECOMBINASE-RELATED"/>
    <property type="match status" value="1"/>
</dbReference>
<dbReference type="InterPro" id="IPR038109">
    <property type="entry name" value="DNA_bind_recomb_sf"/>
</dbReference>
<dbReference type="InterPro" id="IPR011109">
    <property type="entry name" value="DNA_bind_recombinase_dom"/>
</dbReference>
<dbReference type="SUPFAM" id="SSF53041">
    <property type="entry name" value="Resolvase-like"/>
    <property type="match status" value="1"/>
</dbReference>